<evidence type="ECO:0000313" key="1">
    <source>
        <dbReference type="EMBL" id="BAS28863.1"/>
    </source>
</evidence>
<dbReference type="EMBL" id="AP014924">
    <property type="protein sequence ID" value="BAS28863.1"/>
    <property type="molecule type" value="Genomic_DNA"/>
</dbReference>
<protein>
    <recommendedName>
        <fullName evidence="3">Glycosyltransferase</fullName>
    </recommendedName>
</protein>
<dbReference type="OrthoDB" id="9795873at2"/>
<gene>
    <name evidence="1" type="ORF">LIP_3034</name>
</gene>
<dbReference type="AlphaFoldDB" id="A0A0K2SNZ9"/>
<dbReference type="RefSeq" id="WP_068139827.1">
    <property type="nucleotide sequence ID" value="NZ_AP014924.1"/>
</dbReference>
<dbReference type="KEGG" id="lpil:LIP_3034"/>
<evidence type="ECO:0000313" key="2">
    <source>
        <dbReference type="Proteomes" id="UP000065807"/>
    </source>
</evidence>
<dbReference type="STRING" id="1555112.LIP_3034"/>
<reference evidence="2" key="1">
    <citation type="submission" date="2015-07" db="EMBL/GenBank/DDBJ databases">
        <title>Complete genome sequence and phylogenetic analysis of Limnochorda pilosa.</title>
        <authorList>
            <person name="Watanabe M."/>
            <person name="Kojima H."/>
            <person name="Fukui M."/>
        </authorList>
    </citation>
    <scope>NUCLEOTIDE SEQUENCE [LARGE SCALE GENOMIC DNA]</scope>
    <source>
        <strain evidence="2">HC45</strain>
    </source>
</reference>
<dbReference type="SUPFAM" id="SSF48208">
    <property type="entry name" value="Six-hairpin glycosidases"/>
    <property type="match status" value="1"/>
</dbReference>
<dbReference type="GO" id="GO:0005975">
    <property type="term" value="P:carbohydrate metabolic process"/>
    <property type="evidence" value="ECO:0007669"/>
    <property type="project" value="InterPro"/>
</dbReference>
<proteinExistence type="predicted"/>
<keyword evidence="2" id="KW-1185">Reference proteome</keyword>
<sequence length="360" mass="39233">MAVAPDDHRVWPPLKLDHLRRLTDSTGLLEHSWGAVPNPIEGYTVDDNARALALAARLQAVGEGEGLGLAIRYLSFLLYAVLPDGRFHNDVAYDRSYEDAVGAEDTQGRAAWGLGELLAVFGGSPVELPSRRLLAGLWPHLSRLSAPRAQAYALLGLGAVAETGDPLAGPARELLPALAGHLEALYDATHDGEWRWFEDRLAYANARLPQGLLTAARIAGDDGWGAKGLESLSFLWELLWQDDHLELVGNRGWHRRGGAMARFDQQPLDAAAMVEACLAAHEFTRDPEWYRRAVLAFEWFLGRNAIGQPLYHPETGGCRDGLQPDRVNANEGAESTLSYLLARLALERSRAPGGAQADSA</sequence>
<reference evidence="2" key="2">
    <citation type="journal article" date="2016" name="Int. J. Syst. Evol. Microbiol.">
        <title>Complete genome sequence and cell structure of Limnochorda pilosa, a Gram-negative spore-former within the phylum Firmicutes.</title>
        <authorList>
            <person name="Watanabe M."/>
            <person name="Kojima H."/>
            <person name="Fukui M."/>
        </authorList>
    </citation>
    <scope>NUCLEOTIDE SEQUENCE [LARGE SCALE GENOMIC DNA]</scope>
    <source>
        <strain evidence="2">HC45</strain>
    </source>
</reference>
<dbReference type="Proteomes" id="UP000065807">
    <property type="component" value="Chromosome"/>
</dbReference>
<organism evidence="1 2">
    <name type="scientific">Limnochorda pilosa</name>
    <dbReference type="NCBI Taxonomy" id="1555112"/>
    <lineage>
        <taxon>Bacteria</taxon>
        <taxon>Bacillati</taxon>
        <taxon>Bacillota</taxon>
        <taxon>Limnochordia</taxon>
        <taxon>Limnochordales</taxon>
        <taxon>Limnochordaceae</taxon>
        <taxon>Limnochorda</taxon>
    </lineage>
</organism>
<name>A0A0K2SNZ9_LIMPI</name>
<dbReference type="InterPro" id="IPR008928">
    <property type="entry name" value="6-hairpin_glycosidase_sf"/>
</dbReference>
<evidence type="ECO:0008006" key="3">
    <source>
        <dbReference type="Google" id="ProtNLM"/>
    </source>
</evidence>
<accession>A0A0K2SNZ9</accession>